<dbReference type="RefSeq" id="WP_169712000.1">
    <property type="nucleotide sequence ID" value="NZ_BMDM01000001.1"/>
</dbReference>
<evidence type="ECO:0000313" key="1">
    <source>
        <dbReference type="EMBL" id="SNV75697.1"/>
    </source>
</evidence>
<dbReference type="KEGG" id="sste:SAMEA4384403_2045"/>
<dbReference type="AlphaFoldDB" id="A0A239ZXG4"/>
<name>A0A239ZXG4_9STAP</name>
<proteinExistence type="predicted"/>
<sequence length="49" mass="5355">MKRVQMMIVLLGCILLLVGLVTHQAVGVSFLVIGVLLIMFGVIKETTKK</sequence>
<reference evidence="1 2" key="1">
    <citation type="submission" date="2017-06" db="EMBL/GenBank/DDBJ databases">
        <authorList>
            <consortium name="Pathogen Informatics"/>
        </authorList>
    </citation>
    <scope>NUCLEOTIDE SEQUENCE [LARGE SCALE GENOMIC DNA]</scope>
    <source>
        <strain evidence="1 2">NCTC13839</strain>
    </source>
</reference>
<dbReference type="Proteomes" id="UP000242084">
    <property type="component" value="Chromosome 1"/>
</dbReference>
<gene>
    <name evidence="1" type="ORF">SAMEA4384403_02045</name>
</gene>
<keyword evidence="2" id="KW-1185">Reference proteome</keyword>
<protein>
    <submittedName>
        <fullName evidence="1">Uncharacterized protein</fullName>
    </submittedName>
</protein>
<dbReference type="EMBL" id="LT906462">
    <property type="protein sequence ID" value="SNV75697.1"/>
    <property type="molecule type" value="Genomic_DNA"/>
</dbReference>
<accession>A0A239ZXG4</accession>
<organism evidence="1 2">
    <name type="scientific">Mammaliicoccus stepanovicii</name>
    <dbReference type="NCBI Taxonomy" id="643214"/>
    <lineage>
        <taxon>Bacteria</taxon>
        <taxon>Bacillati</taxon>
        <taxon>Bacillota</taxon>
        <taxon>Bacilli</taxon>
        <taxon>Bacillales</taxon>
        <taxon>Staphylococcaceae</taxon>
        <taxon>Mammaliicoccus</taxon>
    </lineage>
</organism>
<evidence type="ECO:0000313" key="2">
    <source>
        <dbReference type="Proteomes" id="UP000242084"/>
    </source>
</evidence>